<comment type="subcellular location">
    <subcellularLocation>
        <location evidence="1">Cell membrane</location>
        <topology evidence="1">Peripheral membrane protein</topology>
    </subcellularLocation>
</comment>
<gene>
    <name evidence="7" type="ORF">J8TS2_31170</name>
</gene>
<keyword evidence="4" id="KW-0808">Transferase</keyword>
<keyword evidence="3" id="KW-1003">Cell membrane</keyword>
<evidence type="ECO:0008006" key="9">
    <source>
        <dbReference type="Google" id="ProtNLM"/>
    </source>
</evidence>
<evidence type="ECO:0000313" key="7">
    <source>
        <dbReference type="EMBL" id="GIN58798.1"/>
    </source>
</evidence>
<keyword evidence="5" id="KW-0777">Teichoic acid biosynthesis</keyword>
<dbReference type="Proteomes" id="UP000679950">
    <property type="component" value="Unassembled WGS sequence"/>
</dbReference>
<reference evidence="7 8" key="1">
    <citation type="submission" date="2021-03" db="EMBL/GenBank/DDBJ databases">
        <title>Antimicrobial resistance genes in bacteria isolated from Japanese honey, and their potential for conferring macrolide and lincosamide resistance in the American foulbrood pathogen Paenibacillus larvae.</title>
        <authorList>
            <person name="Okamoto M."/>
            <person name="Kumagai M."/>
            <person name="Kanamori H."/>
            <person name="Takamatsu D."/>
        </authorList>
    </citation>
    <scope>NUCLEOTIDE SEQUENCE [LARGE SCALE GENOMIC DNA]</scope>
    <source>
        <strain evidence="7 8">J8TS2</strain>
    </source>
</reference>
<dbReference type="InterPro" id="IPR043149">
    <property type="entry name" value="TagF_N"/>
</dbReference>
<name>A0ABQ4KN21_9BACI</name>
<sequence length="380" mass="45483">MKLFPFKKRIIKSFLIKSIYNVFLFLPLQKNKVLFASDSREEMSGNFLFVYKEMCRRNLDLDYYFFLKSSKRSYTELIKLTYHLATSKYIFLDDYYPIVYPLKIRKDAELIQLWHAVGAFKKFGYSRTERCEDSQLNSKDHLNYTKAIVSSKNVINFYAEGFGIKKEKIIPTGIPRTDIFFCEDYKKNKRQDLYKQYPFLKEKKVITFAPTFRGLGKRNAYYPSDILDLSELYNHLHDDYVLILKIHPFVKEKFKIPEEFKEFVYDFSNYREINDLLFVTDILITDYSSVCFEFSLLNKPMIFFAFDLEEYIAERDFYYNYSSFIPGVLTRSTEEIIKVIKSGNFDLQKIKPFVEHFYDHRDGNSSKRVVEQLILKKINC</sequence>
<dbReference type="InterPro" id="IPR007554">
    <property type="entry name" value="Glycerophosphate_synth"/>
</dbReference>
<dbReference type="Gene3D" id="3.40.50.12580">
    <property type="match status" value="1"/>
</dbReference>
<evidence type="ECO:0000256" key="3">
    <source>
        <dbReference type="ARBA" id="ARBA00022475"/>
    </source>
</evidence>
<dbReference type="Pfam" id="PF04464">
    <property type="entry name" value="Glyphos_transf"/>
    <property type="match status" value="1"/>
</dbReference>
<keyword evidence="6" id="KW-0472">Membrane</keyword>
<protein>
    <recommendedName>
        <fullName evidence="9">CDP-ribitol ribitolphosphotransferase</fullName>
    </recommendedName>
</protein>
<dbReference type="PANTHER" id="PTHR37316:SF2">
    <property type="entry name" value="TEICHOIC ACID RIBITOL-PHOSPHATE POLYMERASE TARK"/>
    <property type="match status" value="1"/>
</dbReference>
<organism evidence="7 8">
    <name type="scientific">Lederbergia ruris</name>
    <dbReference type="NCBI Taxonomy" id="217495"/>
    <lineage>
        <taxon>Bacteria</taxon>
        <taxon>Bacillati</taxon>
        <taxon>Bacillota</taxon>
        <taxon>Bacilli</taxon>
        <taxon>Bacillales</taxon>
        <taxon>Bacillaceae</taxon>
        <taxon>Lederbergia</taxon>
    </lineage>
</organism>
<keyword evidence="8" id="KW-1185">Reference proteome</keyword>
<evidence type="ECO:0000256" key="2">
    <source>
        <dbReference type="ARBA" id="ARBA00010488"/>
    </source>
</evidence>
<dbReference type="SUPFAM" id="SSF53756">
    <property type="entry name" value="UDP-Glycosyltransferase/glycogen phosphorylase"/>
    <property type="match status" value="1"/>
</dbReference>
<evidence type="ECO:0000256" key="1">
    <source>
        <dbReference type="ARBA" id="ARBA00004202"/>
    </source>
</evidence>
<proteinExistence type="inferred from homology"/>
<dbReference type="EMBL" id="BORB01000030">
    <property type="protein sequence ID" value="GIN58798.1"/>
    <property type="molecule type" value="Genomic_DNA"/>
</dbReference>
<accession>A0ABQ4KN21</accession>
<dbReference type="InterPro" id="IPR051612">
    <property type="entry name" value="Teichoic_Acid_Biosynth"/>
</dbReference>
<dbReference type="Gene3D" id="3.40.50.11820">
    <property type="match status" value="1"/>
</dbReference>
<evidence type="ECO:0000313" key="8">
    <source>
        <dbReference type="Proteomes" id="UP000679950"/>
    </source>
</evidence>
<comment type="caution">
    <text evidence="7">The sequence shown here is derived from an EMBL/GenBank/DDBJ whole genome shotgun (WGS) entry which is preliminary data.</text>
</comment>
<dbReference type="RefSeq" id="WP_212966897.1">
    <property type="nucleotide sequence ID" value="NZ_BORB01000030.1"/>
</dbReference>
<dbReference type="InterPro" id="IPR043148">
    <property type="entry name" value="TagF_C"/>
</dbReference>
<evidence type="ECO:0000256" key="4">
    <source>
        <dbReference type="ARBA" id="ARBA00022679"/>
    </source>
</evidence>
<dbReference type="PANTHER" id="PTHR37316">
    <property type="entry name" value="TEICHOIC ACID GLYCEROL-PHOSPHATE PRIMASE"/>
    <property type="match status" value="1"/>
</dbReference>
<comment type="similarity">
    <text evidence="2">Belongs to the CDP-glycerol glycerophosphotransferase family.</text>
</comment>
<evidence type="ECO:0000256" key="6">
    <source>
        <dbReference type="ARBA" id="ARBA00023136"/>
    </source>
</evidence>
<evidence type="ECO:0000256" key="5">
    <source>
        <dbReference type="ARBA" id="ARBA00022944"/>
    </source>
</evidence>